<dbReference type="AlphaFoldDB" id="A0A0U5G053"/>
<accession>A0A0U5G053</accession>
<gene>
    <name evidence="1" type="ORF">ASPCAL06101</name>
</gene>
<dbReference type="Proteomes" id="UP000054771">
    <property type="component" value="Unassembled WGS sequence"/>
</dbReference>
<reference evidence="2" key="1">
    <citation type="journal article" date="2016" name="Genome Announc.">
        <title>Draft genome sequences of fungus Aspergillus calidoustus.</title>
        <authorList>
            <person name="Horn F."/>
            <person name="Linde J."/>
            <person name="Mattern D.J."/>
            <person name="Walther G."/>
            <person name="Guthke R."/>
            <person name="Scherlach K."/>
            <person name="Martin K."/>
            <person name="Brakhage A.A."/>
            <person name="Petzke L."/>
            <person name="Valiante V."/>
        </authorList>
    </citation>
    <scope>NUCLEOTIDE SEQUENCE [LARGE SCALE GENOMIC DNA]</scope>
    <source>
        <strain evidence="2">SF006504</strain>
    </source>
</reference>
<keyword evidence="2" id="KW-1185">Reference proteome</keyword>
<name>A0A0U5G053_ASPCI</name>
<proteinExistence type="predicted"/>
<protein>
    <submittedName>
        <fullName evidence="1">Uncharacterized protein</fullName>
    </submittedName>
</protein>
<evidence type="ECO:0000313" key="2">
    <source>
        <dbReference type="Proteomes" id="UP000054771"/>
    </source>
</evidence>
<dbReference type="EMBL" id="CDMC01000004">
    <property type="protein sequence ID" value="CEL04979.1"/>
    <property type="molecule type" value="Genomic_DNA"/>
</dbReference>
<sequence>MDGIGRELFNKSDKIKHYAIFQERPKFTAQGGVRIPLENLNPLGPRALSSAQTLLSISHLGRRNPNET</sequence>
<evidence type="ECO:0000313" key="1">
    <source>
        <dbReference type="EMBL" id="CEL04979.1"/>
    </source>
</evidence>
<organism evidence="1 2">
    <name type="scientific">Aspergillus calidoustus</name>
    <dbReference type="NCBI Taxonomy" id="454130"/>
    <lineage>
        <taxon>Eukaryota</taxon>
        <taxon>Fungi</taxon>
        <taxon>Dikarya</taxon>
        <taxon>Ascomycota</taxon>
        <taxon>Pezizomycotina</taxon>
        <taxon>Eurotiomycetes</taxon>
        <taxon>Eurotiomycetidae</taxon>
        <taxon>Eurotiales</taxon>
        <taxon>Aspergillaceae</taxon>
        <taxon>Aspergillus</taxon>
        <taxon>Aspergillus subgen. Nidulantes</taxon>
    </lineage>
</organism>